<dbReference type="RefSeq" id="WP_073071958.1">
    <property type="nucleotide sequence ID" value="NZ_FQXN01000002.1"/>
</dbReference>
<evidence type="ECO:0000259" key="1">
    <source>
        <dbReference type="Pfam" id="PF01637"/>
    </source>
</evidence>
<evidence type="ECO:0000313" key="2">
    <source>
        <dbReference type="EMBL" id="SHH28660.1"/>
    </source>
</evidence>
<accession>A0A1M5RR48</accession>
<dbReference type="Pfam" id="PF01637">
    <property type="entry name" value="ATPase_2"/>
    <property type="match status" value="1"/>
</dbReference>
<dbReference type="PANTHER" id="PTHR34301">
    <property type="entry name" value="DNA-BINDING PROTEIN-RELATED"/>
    <property type="match status" value="1"/>
</dbReference>
<dbReference type="SUPFAM" id="SSF52540">
    <property type="entry name" value="P-loop containing nucleoside triphosphate hydrolases"/>
    <property type="match status" value="1"/>
</dbReference>
<dbReference type="InterPro" id="IPR011579">
    <property type="entry name" value="ATPase_dom"/>
</dbReference>
<dbReference type="Gene3D" id="3.40.50.300">
    <property type="entry name" value="P-loop containing nucleotide triphosphate hydrolases"/>
    <property type="match status" value="1"/>
</dbReference>
<dbReference type="STRING" id="1123380.SAMN02745199_0566"/>
<gene>
    <name evidence="2" type="ORF">SAMN02745199_0566</name>
</gene>
<feature type="domain" description="ATPase" evidence="1">
    <location>
        <begin position="16"/>
        <end position="249"/>
    </location>
</feature>
<protein>
    <recommendedName>
        <fullName evidence="1">ATPase domain-containing protein</fullName>
    </recommendedName>
</protein>
<evidence type="ECO:0000313" key="3">
    <source>
        <dbReference type="Proteomes" id="UP000242592"/>
    </source>
</evidence>
<dbReference type="GO" id="GO:0005524">
    <property type="term" value="F:ATP binding"/>
    <property type="evidence" value="ECO:0007669"/>
    <property type="project" value="InterPro"/>
</dbReference>
<dbReference type="InterPro" id="IPR027417">
    <property type="entry name" value="P-loop_NTPase"/>
</dbReference>
<keyword evidence="3" id="KW-1185">Reference proteome</keyword>
<name>A0A1M5RR48_9BACT</name>
<sequence>MVNPFKFGVVVKGHDFCDRENEINEIISDIKSGVSITLISPRRYGKTSLILNIFDRLNYLKTVYIDLMGITTIQDFLDVYVRAFFEYLGGVKKITASWKKIFPNLEDLQINFGPFGASFKVSPSIKNIEEVIALPEKIGGQVVVALDEFQEITNIKEIDLLALFRKKAQLFENTTFIFSGSRRHVMYEIFSNLEKPFYRFSKIYNLGSLNKEEAVGFVKHKFESTNIKIDKKLVERLYEICMGHPYYMQYISHILWNISSNNEKCYEENLEEAVNLVLLSERPMFEALWDSLTSNQKMVLKSISYGISPYDLDISAGSVKAALDKLKKLDVVEKINRRYNVVDPFFSMWLKNL</sequence>
<dbReference type="PANTHER" id="PTHR34301:SF8">
    <property type="entry name" value="ATPASE DOMAIN-CONTAINING PROTEIN"/>
    <property type="match status" value="1"/>
</dbReference>
<organism evidence="2 3">
    <name type="scientific">Thermosipho atlanticus DSM 15807</name>
    <dbReference type="NCBI Taxonomy" id="1123380"/>
    <lineage>
        <taxon>Bacteria</taxon>
        <taxon>Thermotogati</taxon>
        <taxon>Thermotogota</taxon>
        <taxon>Thermotogae</taxon>
        <taxon>Thermotogales</taxon>
        <taxon>Fervidobacteriaceae</taxon>
        <taxon>Thermosipho</taxon>
    </lineage>
</organism>
<reference evidence="3" key="1">
    <citation type="submission" date="2016-11" db="EMBL/GenBank/DDBJ databases">
        <authorList>
            <person name="Varghese N."/>
            <person name="Submissions S."/>
        </authorList>
    </citation>
    <scope>NUCLEOTIDE SEQUENCE [LARGE SCALE GENOMIC DNA]</scope>
    <source>
        <strain evidence="3">DSM 15807</strain>
    </source>
</reference>
<proteinExistence type="predicted"/>
<dbReference type="EMBL" id="FQXN01000002">
    <property type="protein sequence ID" value="SHH28660.1"/>
    <property type="molecule type" value="Genomic_DNA"/>
</dbReference>
<dbReference type="Proteomes" id="UP000242592">
    <property type="component" value="Unassembled WGS sequence"/>
</dbReference>
<dbReference type="AlphaFoldDB" id="A0A1M5RR48"/>
<dbReference type="OrthoDB" id="43969at2"/>